<evidence type="ECO:0000313" key="1">
    <source>
        <dbReference type="EMBL" id="MCP1386238.1"/>
    </source>
</evidence>
<comment type="caution">
    <text evidence="1">The sequence shown here is derived from an EMBL/GenBank/DDBJ whole genome shotgun (WGS) entry which is preliminary data.</text>
</comment>
<reference evidence="1 2" key="1">
    <citation type="submission" date="2022-06" db="EMBL/GenBank/DDBJ databases">
        <title>Runella sp. S5 genome sequencing.</title>
        <authorList>
            <person name="Park S."/>
        </authorList>
    </citation>
    <scope>NUCLEOTIDE SEQUENCE [LARGE SCALE GENOMIC DNA]</scope>
    <source>
        <strain evidence="1 2">S5</strain>
    </source>
</reference>
<sequence>MKVTVSVASTVAQRRQAFALLYQIYLSAFGVDLKKLKKIFPLDFRSVVLLVKNETGRLLGTASLMYPHDIFFPTEYLFGATIRQDGVHLPLRESVEVGRLAQLEDAPKGLVTRAIMLAVAAYLKKEGLAGWVATVKPTMKRIIKNTGVESVLFETYIEETNAAKALIVKRYKGNEIVSFWASTESTIVAFKHLASEDIVVEI</sequence>
<evidence type="ECO:0000313" key="2">
    <source>
        <dbReference type="Proteomes" id="UP001204772"/>
    </source>
</evidence>
<dbReference type="RefSeq" id="WP_253532959.1">
    <property type="nucleotide sequence ID" value="NZ_JAMZEL010000020.1"/>
</dbReference>
<dbReference type="SUPFAM" id="SSF55729">
    <property type="entry name" value="Acyl-CoA N-acyltransferases (Nat)"/>
    <property type="match status" value="1"/>
</dbReference>
<dbReference type="Gene3D" id="3.40.630.30">
    <property type="match status" value="1"/>
</dbReference>
<accession>A0ABT1FZV9</accession>
<dbReference type="InterPro" id="IPR016181">
    <property type="entry name" value="Acyl_CoA_acyltransferase"/>
</dbReference>
<dbReference type="EMBL" id="JAMZEL010000020">
    <property type="protein sequence ID" value="MCP1386238.1"/>
    <property type="molecule type" value="Genomic_DNA"/>
</dbReference>
<name>A0ABT1FZV9_9BACT</name>
<proteinExistence type="predicted"/>
<organism evidence="1 2">
    <name type="scientific">Runella salmonicolor</name>
    <dbReference type="NCBI Taxonomy" id="2950278"/>
    <lineage>
        <taxon>Bacteria</taxon>
        <taxon>Pseudomonadati</taxon>
        <taxon>Bacteroidota</taxon>
        <taxon>Cytophagia</taxon>
        <taxon>Cytophagales</taxon>
        <taxon>Spirosomataceae</taxon>
        <taxon>Runella</taxon>
    </lineage>
</organism>
<dbReference type="Proteomes" id="UP001204772">
    <property type="component" value="Unassembled WGS sequence"/>
</dbReference>
<evidence type="ECO:0008006" key="3">
    <source>
        <dbReference type="Google" id="ProtNLM"/>
    </source>
</evidence>
<protein>
    <recommendedName>
        <fullName evidence="3">N-acetyltransferase domain-containing protein</fullName>
    </recommendedName>
</protein>
<gene>
    <name evidence="1" type="ORF">NCI00_27605</name>
</gene>
<keyword evidence="2" id="KW-1185">Reference proteome</keyword>